<accession>A0ABM9QR71</accession>
<keyword evidence="3" id="KW-1185">Reference proteome</keyword>
<name>A0ABM9QR71_9VIBR</name>
<dbReference type="EMBL" id="CCJX01000069">
    <property type="protein sequence ID" value="CDT18717.1"/>
    <property type="molecule type" value="Genomic_DNA"/>
</dbReference>
<reference evidence="2 3" key="1">
    <citation type="submission" date="2014-06" db="EMBL/GenBank/DDBJ databases">
        <authorList>
            <person name="Le Roux F."/>
        </authorList>
    </citation>
    <scope>NUCLEOTIDE SEQUENCE [LARGE SCALE GENOMIC DNA]</scope>
    <source>
        <strain evidence="2 3">J5-4</strain>
    </source>
</reference>
<evidence type="ECO:0000313" key="2">
    <source>
        <dbReference type="EMBL" id="CDT18717.1"/>
    </source>
</evidence>
<dbReference type="Proteomes" id="UP000049077">
    <property type="component" value="Unassembled WGS sequence"/>
</dbReference>
<keyword evidence="1" id="KW-0812">Transmembrane</keyword>
<sequence>MVGYDHPQHSSALTFSFTGRHFLSELILQSVRYYISYKLSYREIKKLVASSWRMDETYINVKGQRSKVKGQRSKVNITLEPLISTAMLLIFYSANAVMRKWLPPSLPRQSAMMTRKSGYR</sequence>
<evidence type="ECO:0008006" key="4">
    <source>
        <dbReference type="Google" id="ProtNLM"/>
    </source>
</evidence>
<keyword evidence="1" id="KW-1133">Transmembrane helix</keyword>
<keyword evidence="1" id="KW-0472">Membrane</keyword>
<proteinExistence type="predicted"/>
<evidence type="ECO:0000313" key="3">
    <source>
        <dbReference type="Proteomes" id="UP000049077"/>
    </source>
</evidence>
<comment type="caution">
    <text evidence="2">The sequence shown here is derived from an EMBL/GenBank/DDBJ whole genome shotgun (WGS) entry which is preliminary data.</text>
</comment>
<protein>
    <recommendedName>
        <fullName evidence="4">Transposase</fullName>
    </recommendedName>
</protein>
<evidence type="ECO:0000256" key="1">
    <source>
        <dbReference type="SAM" id="Phobius"/>
    </source>
</evidence>
<organism evidence="2 3">
    <name type="scientific">Vibrio crassostreae</name>
    <dbReference type="NCBI Taxonomy" id="246167"/>
    <lineage>
        <taxon>Bacteria</taxon>
        <taxon>Pseudomonadati</taxon>
        <taxon>Pseudomonadota</taxon>
        <taxon>Gammaproteobacteria</taxon>
        <taxon>Vibrionales</taxon>
        <taxon>Vibrionaceae</taxon>
        <taxon>Vibrio</taxon>
    </lineage>
</organism>
<feature type="transmembrane region" description="Helical" evidence="1">
    <location>
        <begin position="75"/>
        <end position="94"/>
    </location>
</feature>
<gene>
    <name evidence="2" type="ORF">VCR4J5_1600037</name>
</gene>